<dbReference type="EMBL" id="CAJVPP010009605">
    <property type="protein sequence ID" value="CAG8705875.1"/>
    <property type="molecule type" value="Genomic_DNA"/>
</dbReference>
<organism evidence="1 2">
    <name type="scientific">Funneliformis mosseae</name>
    <name type="common">Endomycorrhizal fungus</name>
    <name type="synonym">Glomus mosseae</name>
    <dbReference type="NCBI Taxonomy" id="27381"/>
    <lineage>
        <taxon>Eukaryota</taxon>
        <taxon>Fungi</taxon>
        <taxon>Fungi incertae sedis</taxon>
        <taxon>Mucoromycota</taxon>
        <taxon>Glomeromycotina</taxon>
        <taxon>Glomeromycetes</taxon>
        <taxon>Glomerales</taxon>
        <taxon>Glomeraceae</taxon>
        <taxon>Funneliformis</taxon>
    </lineage>
</organism>
<keyword evidence="2" id="KW-1185">Reference proteome</keyword>
<dbReference type="Proteomes" id="UP000789375">
    <property type="component" value="Unassembled WGS sequence"/>
</dbReference>
<evidence type="ECO:0000313" key="2">
    <source>
        <dbReference type="Proteomes" id="UP000789375"/>
    </source>
</evidence>
<proteinExistence type="predicted"/>
<feature type="non-terminal residue" evidence="1">
    <location>
        <position position="91"/>
    </location>
</feature>
<sequence length="91" mass="10527">MGFVKAESLDFVEIQLHSTKADIYTKFEVYNIVKLDRSKYVRIQFQTLLNMVNHLNPKAEDPEKGRITTDPVVQNMLANLDEYAFDSKSKS</sequence>
<dbReference type="AlphaFoldDB" id="A0A9N9N652"/>
<gene>
    <name evidence="1" type="ORF">FMOSSE_LOCUS14030</name>
</gene>
<reference evidence="1" key="1">
    <citation type="submission" date="2021-06" db="EMBL/GenBank/DDBJ databases">
        <authorList>
            <person name="Kallberg Y."/>
            <person name="Tangrot J."/>
            <person name="Rosling A."/>
        </authorList>
    </citation>
    <scope>NUCLEOTIDE SEQUENCE</scope>
    <source>
        <strain evidence="1">87-6 pot B 2015</strain>
    </source>
</reference>
<protein>
    <submittedName>
        <fullName evidence="1">15293_t:CDS:1</fullName>
    </submittedName>
</protein>
<comment type="caution">
    <text evidence="1">The sequence shown here is derived from an EMBL/GenBank/DDBJ whole genome shotgun (WGS) entry which is preliminary data.</text>
</comment>
<evidence type="ECO:0000313" key="1">
    <source>
        <dbReference type="EMBL" id="CAG8705875.1"/>
    </source>
</evidence>
<name>A0A9N9N652_FUNMO</name>
<accession>A0A9N9N652</accession>